<dbReference type="EMBL" id="QLIX01000015">
    <property type="protein sequence ID" value="RAI57640.1"/>
    <property type="molecule type" value="Genomic_DNA"/>
</dbReference>
<feature type="transmembrane region" description="Helical" evidence="1">
    <location>
        <begin position="21"/>
        <end position="44"/>
    </location>
</feature>
<evidence type="ECO:0008006" key="4">
    <source>
        <dbReference type="Google" id="ProtNLM"/>
    </source>
</evidence>
<evidence type="ECO:0000256" key="1">
    <source>
        <dbReference type="SAM" id="Phobius"/>
    </source>
</evidence>
<keyword evidence="1" id="KW-0472">Membrane</keyword>
<keyword evidence="3" id="KW-1185">Reference proteome</keyword>
<sequence length="364" mass="38136">MSLKPFPAIRPPSRSGRLLARLLRGVLVLALGLAMLHALLWRWAVGELEAGFERWAAARRGEGWQVAHDAPERGGWPFAATLFVPWPRLGGGAALLPGGVEWQAEGLLLRLSPVQPRRLTLAFLGWQRIFGEGFDLRFAADRLESHLPLGGGSGAPALPVEARRLRLRSPAGQAEVEQLALQVEAPGGAGPAARLDLAASGLLLPEDTGPATAVLGRAVQALQAQLTLTGPLPGTGSLAARAAAWRDGGGRLEAQALLLRWGPLAAEGTARLGLDRALQPAGEAALQLAGADALLQVGVQAGLLTRQAALGGQTLLGLLSRRPATGGAPVLDLPLTLENRVLSAARLRLALLPDWRWPGAPPRP</sequence>
<keyword evidence="1" id="KW-0812">Transmembrane</keyword>
<comment type="caution">
    <text evidence="2">The sequence shown here is derived from an EMBL/GenBank/DDBJ whole genome shotgun (WGS) entry which is preliminary data.</text>
</comment>
<reference evidence="3" key="1">
    <citation type="submission" date="2018-06" db="EMBL/GenBank/DDBJ databases">
        <authorList>
            <person name="Khan S.A."/>
        </authorList>
    </citation>
    <scope>NUCLEOTIDE SEQUENCE [LARGE SCALE GENOMIC DNA]</scope>
    <source>
        <strain evidence="3">DB-1506</strain>
    </source>
</reference>
<keyword evidence="1" id="KW-1133">Transmembrane helix</keyword>
<dbReference type="Proteomes" id="UP000249065">
    <property type="component" value="Unassembled WGS sequence"/>
</dbReference>
<dbReference type="Pfam" id="PF09898">
    <property type="entry name" value="DUF2125"/>
    <property type="match status" value="1"/>
</dbReference>
<dbReference type="RefSeq" id="WP_111471205.1">
    <property type="nucleotide sequence ID" value="NZ_QLIX01000015.1"/>
</dbReference>
<protein>
    <recommendedName>
        <fullName evidence="4">DUF2125 domain-containing protein</fullName>
    </recommendedName>
</protein>
<evidence type="ECO:0000313" key="3">
    <source>
        <dbReference type="Proteomes" id="UP000249065"/>
    </source>
</evidence>
<dbReference type="AlphaFoldDB" id="A0A327M3X5"/>
<name>A0A327M3X5_9PROT</name>
<dbReference type="OrthoDB" id="8478166at2"/>
<proteinExistence type="predicted"/>
<evidence type="ECO:0000313" key="2">
    <source>
        <dbReference type="EMBL" id="RAI57640.1"/>
    </source>
</evidence>
<dbReference type="InterPro" id="IPR018666">
    <property type="entry name" value="DUF2125"/>
</dbReference>
<organism evidence="2 3">
    <name type="scientific">Roseicella frigidaeris</name>
    <dbReference type="NCBI Taxonomy" id="2230885"/>
    <lineage>
        <taxon>Bacteria</taxon>
        <taxon>Pseudomonadati</taxon>
        <taxon>Pseudomonadota</taxon>
        <taxon>Alphaproteobacteria</taxon>
        <taxon>Acetobacterales</taxon>
        <taxon>Roseomonadaceae</taxon>
        <taxon>Roseicella</taxon>
    </lineage>
</organism>
<accession>A0A327M3X5</accession>
<gene>
    <name evidence="2" type="ORF">DOO78_17745</name>
</gene>